<proteinExistence type="predicted"/>
<dbReference type="PANTHER" id="PTHR38697">
    <property type="entry name" value="NUCLEAR PORE COMPLEX PROTEIN SIMILAR TO S. CEREVISIAE NUP2 (EUROFUNG)"/>
    <property type="match status" value="1"/>
</dbReference>
<dbReference type="InterPro" id="IPR053074">
    <property type="entry name" value="NPC_Nucleoporin"/>
</dbReference>
<keyword evidence="4" id="KW-0653">Protein transport</keyword>
<feature type="compositionally biased region" description="Low complexity" evidence="8">
    <location>
        <begin position="300"/>
        <end position="322"/>
    </location>
</feature>
<dbReference type="Pfam" id="PF00638">
    <property type="entry name" value="Ran_BP1"/>
    <property type="match status" value="1"/>
</dbReference>
<feature type="compositionally biased region" description="Low complexity" evidence="8">
    <location>
        <begin position="191"/>
        <end position="213"/>
    </location>
</feature>
<dbReference type="Proteomes" id="UP000223968">
    <property type="component" value="Unassembled WGS sequence"/>
</dbReference>
<dbReference type="STRING" id="1447875.A0A2B7XEI4"/>
<dbReference type="OrthoDB" id="185618at2759"/>
<keyword evidence="11" id="KW-1185">Reference proteome</keyword>
<feature type="compositionally biased region" description="Polar residues" evidence="8">
    <location>
        <begin position="126"/>
        <end position="141"/>
    </location>
</feature>
<feature type="compositionally biased region" description="Low complexity" evidence="8">
    <location>
        <begin position="833"/>
        <end position="845"/>
    </location>
</feature>
<dbReference type="InterPro" id="IPR015007">
    <property type="entry name" value="NUP2/50/61"/>
</dbReference>
<feature type="compositionally biased region" description="Pro residues" evidence="8">
    <location>
        <begin position="214"/>
        <end position="225"/>
    </location>
</feature>
<accession>A0A2B7XEI4</accession>
<evidence type="ECO:0000256" key="8">
    <source>
        <dbReference type="SAM" id="MobiDB-lite"/>
    </source>
</evidence>
<evidence type="ECO:0000256" key="7">
    <source>
        <dbReference type="ARBA" id="ARBA00023242"/>
    </source>
</evidence>
<feature type="compositionally biased region" description="Low complexity" evidence="8">
    <location>
        <begin position="493"/>
        <end position="511"/>
    </location>
</feature>
<feature type="compositionally biased region" description="Low complexity" evidence="8">
    <location>
        <begin position="1093"/>
        <end position="1104"/>
    </location>
</feature>
<feature type="region of interest" description="Disordered" evidence="8">
    <location>
        <begin position="774"/>
        <end position="1173"/>
    </location>
</feature>
<feature type="compositionally biased region" description="Polar residues" evidence="8">
    <location>
        <begin position="914"/>
        <end position="946"/>
    </location>
</feature>
<dbReference type="GO" id="GO:0051028">
    <property type="term" value="P:mRNA transport"/>
    <property type="evidence" value="ECO:0007669"/>
    <property type="project" value="UniProtKB-KW"/>
</dbReference>
<feature type="compositionally biased region" description="Low complexity" evidence="8">
    <location>
        <begin position="809"/>
        <end position="826"/>
    </location>
</feature>
<feature type="compositionally biased region" description="Polar residues" evidence="8">
    <location>
        <begin position="76"/>
        <end position="118"/>
    </location>
</feature>
<feature type="compositionally biased region" description="Polar residues" evidence="8">
    <location>
        <begin position="560"/>
        <end position="572"/>
    </location>
</feature>
<dbReference type="PROSITE" id="PS50196">
    <property type="entry name" value="RANBD1"/>
    <property type="match status" value="1"/>
</dbReference>
<feature type="compositionally biased region" description="Polar residues" evidence="8">
    <location>
        <begin position="370"/>
        <end position="399"/>
    </location>
</feature>
<evidence type="ECO:0000256" key="4">
    <source>
        <dbReference type="ARBA" id="ARBA00022927"/>
    </source>
</evidence>
<feature type="compositionally biased region" description="Low complexity" evidence="8">
    <location>
        <begin position="635"/>
        <end position="661"/>
    </location>
</feature>
<feature type="region of interest" description="Disordered" evidence="8">
    <location>
        <begin position="1"/>
        <end position="721"/>
    </location>
</feature>
<dbReference type="GO" id="GO:0005643">
    <property type="term" value="C:nuclear pore"/>
    <property type="evidence" value="ECO:0007669"/>
    <property type="project" value="UniProtKB-SubCell"/>
</dbReference>
<evidence type="ECO:0000256" key="2">
    <source>
        <dbReference type="ARBA" id="ARBA00022448"/>
    </source>
</evidence>
<feature type="domain" description="RanBD1" evidence="9">
    <location>
        <begin position="1149"/>
        <end position="1283"/>
    </location>
</feature>
<dbReference type="InterPro" id="IPR000156">
    <property type="entry name" value="Ran_bind_dom"/>
</dbReference>
<gene>
    <name evidence="10" type="ORF">AJ79_06226</name>
</gene>
<reference evidence="10 11" key="1">
    <citation type="submission" date="2017-10" db="EMBL/GenBank/DDBJ databases">
        <title>Comparative genomics in systemic dimorphic fungi from Ajellomycetaceae.</title>
        <authorList>
            <person name="Munoz J.F."/>
            <person name="Mcewen J.G."/>
            <person name="Clay O.K."/>
            <person name="Cuomo C.A."/>
        </authorList>
    </citation>
    <scope>NUCLEOTIDE SEQUENCE [LARGE SCALE GENOMIC DNA]</scope>
    <source>
        <strain evidence="10 11">UAMH5409</strain>
    </source>
</reference>
<dbReference type="PANTHER" id="PTHR38697:SF1">
    <property type="entry name" value="NUCLEAR PORE COMPLEX PROTEIN SIMILAR TO S. CEREVISIAE NUP2 (EUROFUNG)"/>
    <property type="match status" value="1"/>
</dbReference>
<keyword evidence="7" id="KW-0539">Nucleus</keyword>
<evidence type="ECO:0000313" key="11">
    <source>
        <dbReference type="Proteomes" id="UP000223968"/>
    </source>
</evidence>
<feature type="compositionally biased region" description="Basic residues" evidence="8">
    <location>
        <begin position="39"/>
        <end position="48"/>
    </location>
</feature>
<evidence type="ECO:0000256" key="6">
    <source>
        <dbReference type="ARBA" id="ARBA00023132"/>
    </source>
</evidence>
<organism evidence="10 11">
    <name type="scientific">Helicocarpus griseus UAMH5409</name>
    <dbReference type="NCBI Taxonomy" id="1447875"/>
    <lineage>
        <taxon>Eukaryota</taxon>
        <taxon>Fungi</taxon>
        <taxon>Dikarya</taxon>
        <taxon>Ascomycota</taxon>
        <taxon>Pezizomycotina</taxon>
        <taxon>Eurotiomycetes</taxon>
        <taxon>Eurotiomycetidae</taxon>
        <taxon>Onygenales</taxon>
        <taxon>Ajellomycetaceae</taxon>
        <taxon>Helicocarpus</taxon>
    </lineage>
</organism>
<evidence type="ECO:0000256" key="3">
    <source>
        <dbReference type="ARBA" id="ARBA00022816"/>
    </source>
</evidence>
<keyword evidence="5" id="KW-0811">Translocation</keyword>
<dbReference type="SUPFAM" id="SSF50729">
    <property type="entry name" value="PH domain-like"/>
    <property type="match status" value="1"/>
</dbReference>
<feature type="compositionally biased region" description="Basic and acidic residues" evidence="8">
    <location>
        <begin position="895"/>
        <end position="909"/>
    </location>
</feature>
<evidence type="ECO:0000256" key="5">
    <source>
        <dbReference type="ARBA" id="ARBA00023010"/>
    </source>
</evidence>
<dbReference type="Pfam" id="PF08911">
    <property type="entry name" value="NUP50"/>
    <property type="match status" value="1"/>
</dbReference>
<feature type="compositionally biased region" description="Low complexity" evidence="8">
    <location>
        <begin position="406"/>
        <end position="442"/>
    </location>
</feature>
<feature type="compositionally biased region" description="Polar residues" evidence="8">
    <location>
        <begin position="323"/>
        <end position="333"/>
    </location>
</feature>
<feature type="compositionally biased region" description="Basic and acidic residues" evidence="8">
    <location>
        <begin position="997"/>
        <end position="1032"/>
    </location>
</feature>
<feature type="compositionally biased region" description="Polar residues" evidence="8">
    <location>
        <begin position="613"/>
        <end position="634"/>
    </location>
</feature>
<dbReference type="Gene3D" id="2.30.29.30">
    <property type="entry name" value="Pleckstrin-homology domain (PH domain)/Phosphotyrosine-binding domain (PTB)"/>
    <property type="match status" value="1"/>
</dbReference>
<feature type="compositionally biased region" description="Low complexity" evidence="8">
    <location>
        <begin position="971"/>
        <end position="992"/>
    </location>
</feature>
<keyword evidence="3" id="KW-0509">mRNA transport</keyword>
<feature type="compositionally biased region" description="Polar residues" evidence="8">
    <location>
        <begin position="261"/>
        <end position="299"/>
    </location>
</feature>
<feature type="compositionally biased region" description="Polar residues" evidence="8">
    <location>
        <begin position="512"/>
        <end position="552"/>
    </location>
</feature>
<feature type="compositionally biased region" description="Polar residues" evidence="8">
    <location>
        <begin position="166"/>
        <end position="184"/>
    </location>
</feature>
<feature type="compositionally biased region" description="Polar residues" evidence="8">
    <location>
        <begin position="1042"/>
        <end position="1060"/>
    </location>
</feature>
<sequence length="1283" mass="132476">MSKRVAQTQGGKDIGFGDEMSGNSDDMPKRATAAQLANRKIKQARQRTRVASPNPASSTSQSFSSPFSTIDPNIVPPNSSGTNGFTFGQSQSFPQTGPATGTQNPPSSIFGDQNNSGSKLFGQGGSAPSSFNFSASTSQEMKNPFANMSSGFGQSQGGGFQGFQGNTFNIPGTANQDKAGQQAPTAGIFGSPQPQQQSSFTFGNSTPKTSSPFSPAPPASAPPAPSTSIFGHSTGSNIFGQSSATNPFGATSHVSKPADEMQTSPDSKNGTGQNRANQFFVSGVSQPSFTSPAKSSPFETSAFKAAAPSTPSTSQPFSTSTFNATPSGGSSLFGNLKKPEETPKPDTTGGSLFGNLKKPEETPKPDASATPASTIAQPSPKFSFTPSMVTGSSLFGQTSKPEDKPATTAAAGTASTTTSAPLFSTSFSAPSPAPFSLFGTPSKPKEPSPAPSTAEDRASPSKSPAPSASPAPEPSTSTSTSLFGRIGEPEETSAPSGSASENENASAETPSRSPSLTPSVPSGTSLFGRSSKPAETTQTSSIFSTPAKSTAPSAPLFSFTPPSNNLFQSPAKTDSAAEEKKNETPQTIASIFQAKPAGETTPSSANKPLFGASAQNQQPASSLVASTPTSTMFKTSSAPEQAPSTPPAASTTLTQSFTPTSTPKPLSGGITNGEKTPKEVDTTPAKTPSAKGKESSAARSRLATYGPPEVPSKLNNDERAGYDTQWRTKALNESFKRYVLEIDPEADDLESLIEYYVTLRRNIGDPMRLKFISTSGTKRKAEENEQLAEYFSDKRPKTTPSNARNGTVDGRPSDAASSSSSPRVGGSLFGEKAASASSIFSSAASPLRKRKATDVEDDASPGSEPGKRSKSAGESEPGGSIGVPKSSFGVGSQAESEKDGGEKKDDASPKKNGASDTATMFATSFVSQSQRSNGSSVLTAPFSTGSPAKEGADNTASASASASGSEHESEGGNASAGEAESESSPTPPATSNGGRSLFDRVELDQTGKPLRQESDEDKDKVAESSAEVKEKSVSSLFAGSKFASSFNSPTPSTAQFSTNGFDFKSPRSLSPLNAGFEGSEGKSPPSIFGGSTGTSTPAAPATSSLFPKTGSSIFGNGSNQLSPYPFSAGTSAEVSRSTTPNQSDNGADEAEDATPDAQVDLLRGGQGEENEDEVFEVRAKAFKLQPPPGEEVPKWEVQGVGLLRILKHKTTGRSRVLLRADPSGRVILNSLLVPQIKYTQARTAVQFLVPKDPKPESWSVRVKKETEAADLAAAMEKHKQTES</sequence>
<feature type="compositionally biased region" description="Polar residues" evidence="8">
    <location>
        <begin position="229"/>
        <end position="254"/>
    </location>
</feature>
<keyword evidence="2" id="KW-0813">Transport</keyword>
<protein>
    <recommendedName>
        <fullName evidence="9">RanBD1 domain-containing protein</fullName>
    </recommendedName>
</protein>
<name>A0A2B7XEI4_9EURO</name>
<evidence type="ECO:0000259" key="9">
    <source>
        <dbReference type="PROSITE" id="PS50196"/>
    </source>
</evidence>
<feature type="compositionally biased region" description="Polar residues" evidence="8">
    <location>
        <begin position="1105"/>
        <end position="1145"/>
    </location>
</feature>
<feature type="compositionally biased region" description="Polar residues" evidence="8">
    <location>
        <begin position="1"/>
        <end position="10"/>
    </location>
</feature>
<dbReference type="SMART" id="SM00160">
    <property type="entry name" value="RanBD"/>
    <property type="match status" value="1"/>
</dbReference>
<feature type="compositionally biased region" description="Low complexity" evidence="8">
    <location>
        <begin position="954"/>
        <end position="964"/>
    </location>
</feature>
<dbReference type="GO" id="GO:0015031">
    <property type="term" value="P:protein transport"/>
    <property type="evidence" value="ECO:0007669"/>
    <property type="project" value="UniProtKB-KW"/>
</dbReference>
<dbReference type="InterPro" id="IPR011993">
    <property type="entry name" value="PH-like_dom_sf"/>
</dbReference>
<dbReference type="EMBL" id="PDNB01000108">
    <property type="protein sequence ID" value="PGH07556.1"/>
    <property type="molecule type" value="Genomic_DNA"/>
</dbReference>
<comment type="subcellular location">
    <subcellularLocation>
        <location evidence="1">Nucleus</location>
        <location evidence="1">Nuclear pore complex</location>
    </subcellularLocation>
</comment>
<evidence type="ECO:0000256" key="1">
    <source>
        <dbReference type="ARBA" id="ARBA00004567"/>
    </source>
</evidence>
<comment type="caution">
    <text evidence="10">The sequence shown here is derived from an EMBL/GenBank/DDBJ whole genome shotgun (WGS) entry which is preliminary data.</text>
</comment>
<feature type="compositionally biased region" description="Low complexity" evidence="8">
    <location>
        <begin position="51"/>
        <end position="69"/>
    </location>
</feature>
<keyword evidence="6" id="KW-0906">Nuclear pore complex</keyword>
<evidence type="ECO:0000313" key="10">
    <source>
        <dbReference type="EMBL" id="PGH07556.1"/>
    </source>
</evidence>
<dbReference type="CDD" id="cd13170">
    <property type="entry name" value="RanBD_NUP50"/>
    <property type="match status" value="1"/>
</dbReference>